<evidence type="ECO:0000313" key="5">
    <source>
        <dbReference type="Proteomes" id="UP000663608"/>
    </source>
</evidence>
<protein>
    <submittedName>
        <fullName evidence="4">Alkaline shock response membrane anchor protein AmaP</fullName>
    </submittedName>
</protein>
<keyword evidence="5" id="KW-1185">Reference proteome</keyword>
<proteinExistence type="predicted"/>
<dbReference type="KEGG" id="lti:JW886_03880"/>
<evidence type="ECO:0000256" key="1">
    <source>
        <dbReference type="SAM" id="Coils"/>
    </source>
</evidence>
<dbReference type="Proteomes" id="UP000663608">
    <property type="component" value="Chromosome"/>
</dbReference>
<dbReference type="KEGG" id="lti:JW886_07880"/>
<evidence type="ECO:0000313" key="4">
    <source>
        <dbReference type="EMBL" id="QSE77393.1"/>
    </source>
</evidence>
<sequence>MSTGKKIILFILDLLLLTLVIPAAWDYYQTMDYQWMVNDSSQLPYVGQYLPTYLFWGFTALSLLLILGLLIILFYPRTYLEINLSDEGGTLNLKRSAIEGLVREKVIENDYLKSPNIIVTLHKHKVEVEVKGEIIPRVEVAQKAQLLEQEIVEALKNFFGLEQQVKIDVAVNNIHKKTSSKSLRVV</sequence>
<keyword evidence="2" id="KW-0472">Membrane</keyword>
<dbReference type="RefSeq" id="WP_205871795.1">
    <property type="nucleotide sequence ID" value="NZ_CP070872.1"/>
</dbReference>
<accession>A0AA45KHE8</accession>
<keyword evidence="2" id="KW-1133">Transmembrane helix</keyword>
<dbReference type="AlphaFoldDB" id="A0AA45KHE8"/>
<evidence type="ECO:0000256" key="2">
    <source>
        <dbReference type="SAM" id="Phobius"/>
    </source>
</evidence>
<dbReference type="EMBL" id="CP070872">
    <property type="protein sequence ID" value="QSE77393.1"/>
    <property type="molecule type" value="Genomic_DNA"/>
</dbReference>
<reference evidence="4 5" key="1">
    <citation type="submission" date="2021-02" db="EMBL/GenBank/DDBJ databases">
        <title>Complete genome sequence of Lactococcus lactis strain K_LL004.</title>
        <authorList>
            <person name="Kim H.B."/>
        </authorList>
    </citation>
    <scope>NUCLEOTIDE SEQUENCE [LARGE SCALE GENOMIC DNA]</scope>
    <source>
        <strain evidence="4 5">K_LL004</strain>
    </source>
</reference>
<feature type="transmembrane region" description="Helical" evidence="2">
    <location>
        <begin position="7"/>
        <end position="25"/>
    </location>
</feature>
<dbReference type="NCBIfam" id="NF033218">
    <property type="entry name" value="anchor_AmaP"/>
    <property type="match status" value="1"/>
</dbReference>
<feature type="coiled-coil region" evidence="1">
    <location>
        <begin position="137"/>
        <end position="164"/>
    </location>
</feature>
<dbReference type="EMBL" id="CP070872">
    <property type="protein sequence ID" value="QSE76370.1"/>
    <property type="molecule type" value="Genomic_DNA"/>
</dbReference>
<evidence type="ECO:0000313" key="3">
    <source>
        <dbReference type="EMBL" id="QSE76370.1"/>
    </source>
</evidence>
<keyword evidence="2" id="KW-0812">Transmembrane</keyword>
<gene>
    <name evidence="4" type="primary">amaP</name>
    <name evidence="4" type="ORF">JW886_03880</name>
    <name evidence="3" type="ORF">JW886_07880</name>
</gene>
<feature type="transmembrane region" description="Helical" evidence="2">
    <location>
        <begin position="53"/>
        <end position="75"/>
    </location>
</feature>
<organism evidence="4 5">
    <name type="scientific">Lactococcus taiwanensis</name>
    <dbReference type="NCBI Taxonomy" id="1151742"/>
    <lineage>
        <taxon>Bacteria</taxon>
        <taxon>Bacillati</taxon>
        <taxon>Bacillota</taxon>
        <taxon>Bacilli</taxon>
        <taxon>Lactobacillales</taxon>
        <taxon>Streptococcaceae</taxon>
        <taxon>Lactococcus</taxon>
    </lineage>
</organism>
<name>A0AA45KHE8_9LACT</name>
<keyword evidence="1" id="KW-0175">Coiled coil</keyword>